<comment type="caution">
    <text evidence="3">The sequence shown here is derived from an EMBL/GenBank/DDBJ whole genome shotgun (WGS) entry which is preliminary data.</text>
</comment>
<dbReference type="EMBL" id="JBHEZX010000006">
    <property type="protein sequence ID" value="MFC1410742.1"/>
    <property type="molecule type" value="Genomic_DNA"/>
</dbReference>
<dbReference type="RefSeq" id="WP_380509015.1">
    <property type="nucleotide sequence ID" value="NZ_JBHEZX010000006.1"/>
</dbReference>
<feature type="domain" description="AbiTii" evidence="2">
    <location>
        <begin position="5"/>
        <end position="185"/>
    </location>
</feature>
<feature type="region of interest" description="Disordered" evidence="1">
    <location>
        <begin position="225"/>
        <end position="258"/>
    </location>
</feature>
<evidence type="ECO:0000259" key="2">
    <source>
        <dbReference type="Pfam" id="PF18864"/>
    </source>
</evidence>
<name>A0ABV6VAJ1_9ACTN</name>
<protein>
    <recommendedName>
        <fullName evidence="2">AbiTii domain-containing protein</fullName>
    </recommendedName>
</protein>
<keyword evidence="4" id="KW-1185">Reference proteome</keyword>
<organism evidence="3 4">
    <name type="scientific">Streptacidiphilus alkalitolerans</name>
    <dbReference type="NCBI Taxonomy" id="3342712"/>
    <lineage>
        <taxon>Bacteria</taxon>
        <taxon>Bacillati</taxon>
        <taxon>Actinomycetota</taxon>
        <taxon>Actinomycetes</taxon>
        <taxon>Kitasatosporales</taxon>
        <taxon>Streptomycetaceae</taxon>
        <taxon>Streptacidiphilus</taxon>
    </lineage>
</organism>
<accession>A0ABV6VAJ1</accession>
<sequence length="258" mass="28144">MTHLERLEAGVCDDSVSLASLLRTVMLIGAHADSNELRRWALKELEGYPVGAEDLPDYRRIKAPLQMNISIGPEYHTGRGISSGMLPENMQELLTMDVPLTWGVAEIQASAEAERHGPNGTLHLGTQQGADIAQRISSHLRSTMGNRFVDVHGVYWAVPPSTLYGLLDIIRTRLTVFVAELRATLPPGDQDPSGALVAQAVQAMEIHVTAGDYSPVVIHSPQAQADDGTAEAITSQNPTDSVDRVVQEPPTTRWRRSR</sequence>
<reference evidence="3 4" key="1">
    <citation type="submission" date="2024-09" db="EMBL/GenBank/DDBJ databases">
        <authorList>
            <person name="Lee S.D."/>
        </authorList>
    </citation>
    <scope>NUCLEOTIDE SEQUENCE [LARGE SCALE GENOMIC DNA]</scope>
    <source>
        <strain evidence="3 4">N1-1</strain>
    </source>
</reference>
<dbReference type="Proteomes" id="UP001592582">
    <property type="component" value="Unassembled WGS sequence"/>
</dbReference>
<evidence type="ECO:0000313" key="4">
    <source>
        <dbReference type="Proteomes" id="UP001592582"/>
    </source>
</evidence>
<evidence type="ECO:0000256" key="1">
    <source>
        <dbReference type="SAM" id="MobiDB-lite"/>
    </source>
</evidence>
<evidence type="ECO:0000313" key="3">
    <source>
        <dbReference type="EMBL" id="MFC1410742.1"/>
    </source>
</evidence>
<proteinExistence type="predicted"/>
<gene>
    <name evidence="3" type="ORF">ACEZDG_15860</name>
</gene>
<dbReference type="InterPro" id="IPR041304">
    <property type="entry name" value="AbiTii"/>
</dbReference>
<dbReference type="Pfam" id="PF18864">
    <property type="entry name" value="AbiTii"/>
    <property type="match status" value="1"/>
</dbReference>